<keyword evidence="5" id="KW-1185">Reference proteome</keyword>
<dbReference type="EMBL" id="MNPL01015967">
    <property type="protein sequence ID" value="OQR70847.1"/>
    <property type="molecule type" value="Genomic_DNA"/>
</dbReference>
<dbReference type="InterPro" id="IPR003598">
    <property type="entry name" value="Ig_sub2"/>
</dbReference>
<dbReference type="GO" id="GO:0043025">
    <property type="term" value="C:neuronal cell body"/>
    <property type="evidence" value="ECO:0007669"/>
    <property type="project" value="TreeGrafter"/>
</dbReference>
<reference evidence="4 5" key="1">
    <citation type="journal article" date="2017" name="Gigascience">
        <title>Draft genome of the honey bee ectoparasitic mite, Tropilaelaps mercedesae, is shaped by the parasitic life history.</title>
        <authorList>
            <person name="Dong X."/>
            <person name="Armstrong S.D."/>
            <person name="Xia D."/>
            <person name="Makepeace B.L."/>
            <person name="Darby A.C."/>
            <person name="Kadowaki T."/>
        </authorList>
    </citation>
    <scope>NUCLEOTIDE SEQUENCE [LARGE SCALE GENOMIC DNA]</scope>
    <source>
        <strain evidence="4">Wuxi-XJTLU</strain>
    </source>
</reference>
<dbReference type="InterPro" id="IPR013783">
    <property type="entry name" value="Ig-like_fold"/>
</dbReference>
<feature type="region of interest" description="Disordered" evidence="2">
    <location>
        <begin position="27"/>
        <end position="63"/>
    </location>
</feature>
<dbReference type="OrthoDB" id="6481371at2759"/>
<dbReference type="GO" id="GO:0030424">
    <property type="term" value="C:axon"/>
    <property type="evidence" value="ECO:0007669"/>
    <property type="project" value="TreeGrafter"/>
</dbReference>
<dbReference type="InterPro" id="IPR013098">
    <property type="entry name" value="Ig_I-set"/>
</dbReference>
<sequence>MGPTTTKATTETTNGWDDCDDCFVCDDHDDDDDDDDGGGGKRKVEIGSSRNDRGGAPCDPNEFSEDLKEIRDDRPKIREQPSDLVVLRDDPTQMTCGTEGAEQVHWFHKGRPIKSGRGGRTVSFSESFGVLFFLAVSTQDVGVYWCEAVNKAGLTTRSRNATLEIAYLREDFVAVPSNVEVALGETAELRCEPPEGLPTPTVEWFKEGQPVNVGSRASRIRLKEDSSGSLVIQDVRSTDQGNYVCRADNKVGKRETSPARLSVKSPERVPWTSSDERVQQQFSSNSNECNSEIQRKSSEAMRRFERSLTTRPTRTDVTGKDRLNVKKIDSFSTDPRLDRRRVRPAEAKHIPCECNETLSPQWQDLQFLLYEDRRRLVRYGHTISKPQAKQAHRVPWWSEIITLHGKVPLAQNSFGESPILRPGRHRVVDAIMALVAHVW</sequence>
<comment type="caution">
    <text evidence="4">The sequence shown here is derived from an EMBL/GenBank/DDBJ whole genome shotgun (WGS) entry which is preliminary data.</text>
</comment>
<gene>
    <name evidence="4" type="ORF">BIW11_11367</name>
</gene>
<evidence type="ECO:0000259" key="3">
    <source>
        <dbReference type="PROSITE" id="PS50835"/>
    </source>
</evidence>
<feature type="region of interest" description="Disordered" evidence="2">
    <location>
        <begin position="254"/>
        <end position="321"/>
    </location>
</feature>
<dbReference type="GO" id="GO:0008046">
    <property type="term" value="F:axon guidance receptor activity"/>
    <property type="evidence" value="ECO:0007669"/>
    <property type="project" value="TreeGrafter"/>
</dbReference>
<dbReference type="Gene3D" id="2.60.40.10">
    <property type="entry name" value="Immunoglobulins"/>
    <property type="match status" value="2"/>
</dbReference>
<evidence type="ECO:0000313" key="4">
    <source>
        <dbReference type="EMBL" id="OQR70847.1"/>
    </source>
</evidence>
<dbReference type="SMART" id="SM00409">
    <property type="entry name" value="IG"/>
    <property type="match status" value="2"/>
</dbReference>
<dbReference type="PANTHER" id="PTHR45080">
    <property type="entry name" value="CONTACTIN 5"/>
    <property type="match status" value="1"/>
</dbReference>
<dbReference type="SUPFAM" id="SSF48726">
    <property type="entry name" value="Immunoglobulin"/>
    <property type="match status" value="2"/>
</dbReference>
<evidence type="ECO:0000313" key="5">
    <source>
        <dbReference type="Proteomes" id="UP000192247"/>
    </source>
</evidence>
<dbReference type="InterPro" id="IPR007110">
    <property type="entry name" value="Ig-like_dom"/>
</dbReference>
<dbReference type="PANTHER" id="PTHR45080:SF32">
    <property type="entry name" value="MAM DOMAIN CONTAINING GLYCOSYLPHOSPHATIDYLINOSITOL ANCHOR 1"/>
    <property type="match status" value="1"/>
</dbReference>
<dbReference type="STRING" id="418985.A0A1V9XBE5"/>
<keyword evidence="1" id="KW-0393">Immunoglobulin domain</keyword>
<dbReference type="Pfam" id="PF07679">
    <property type="entry name" value="I-set"/>
    <property type="match status" value="2"/>
</dbReference>
<dbReference type="Proteomes" id="UP000192247">
    <property type="component" value="Unassembled WGS sequence"/>
</dbReference>
<feature type="compositionally biased region" description="Polar residues" evidence="2">
    <location>
        <begin position="279"/>
        <end position="292"/>
    </location>
</feature>
<dbReference type="GO" id="GO:0007156">
    <property type="term" value="P:homophilic cell adhesion via plasma membrane adhesion molecules"/>
    <property type="evidence" value="ECO:0007669"/>
    <property type="project" value="TreeGrafter"/>
</dbReference>
<feature type="domain" description="Ig-like" evidence="3">
    <location>
        <begin position="75"/>
        <end position="162"/>
    </location>
</feature>
<evidence type="ECO:0000256" key="2">
    <source>
        <dbReference type="SAM" id="MobiDB-lite"/>
    </source>
</evidence>
<accession>A0A1V9XBE5</accession>
<proteinExistence type="predicted"/>
<dbReference type="AlphaFoldDB" id="A0A1V9XBE5"/>
<feature type="domain" description="Ig-like" evidence="3">
    <location>
        <begin position="170"/>
        <end position="262"/>
    </location>
</feature>
<dbReference type="InterPro" id="IPR050958">
    <property type="entry name" value="Cell_Adh-Cytoskel_Orgn"/>
</dbReference>
<dbReference type="FunFam" id="2.60.40.10:FF:000612">
    <property type="entry name" value="palladin isoform X1"/>
    <property type="match status" value="1"/>
</dbReference>
<dbReference type="InParanoid" id="A0A1V9XBE5"/>
<dbReference type="InterPro" id="IPR036179">
    <property type="entry name" value="Ig-like_dom_sf"/>
</dbReference>
<dbReference type="SMART" id="SM00408">
    <property type="entry name" value="IGc2"/>
    <property type="match status" value="2"/>
</dbReference>
<dbReference type="GO" id="GO:0005886">
    <property type="term" value="C:plasma membrane"/>
    <property type="evidence" value="ECO:0007669"/>
    <property type="project" value="TreeGrafter"/>
</dbReference>
<feature type="compositionally biased region" description="Acidic residues" evidence="2">
    <location>
        <begin position="27"/>
        <end position="37"/>
    </location>
</feature>
<dbReference type="InterPro" id="IPR003599">
    <property type="entry name" value="Ig_sub"/>
</dbReference>
<protein>
    <submittedName>
        <fullName evidence="4">Roundabout1-like</fullName>
    </submittedName>
</protein>
<name>A0A1V9XBE5_9ACAR</name>
<organism evidence="4 5">
    <name type="scientific">Tropilaelaps mercedesae</name>
    <dbReference type="NCBI Taxonomy" id="418985"/>
    <lineage>
        <taxon>Eukaryota</taxon>
        <taxon>Metazoa</taxon>
        <taxon>Ecdysozoa</taxon>
        <taxon>Arthropoda</taxon>
        <taxon>Chelicerata</taxon>
        <taxon>Arachnida</taxon>
        <taxon>Acari</taxon>
        <taxon>Parasitiformes</taxon>
        <taxon>Mesostigmata</taxon>
        <taxon>Gamasina</taxon>
        <taxon>Dermanyssoidea</taxon>
        <taxon>Laelapidae</taxon>
        <taxon>Tropilaelaps</taxon>
    </lineage>
</organism>
<evidence type="ECO:0000256" key="1">
    <source>
        <dbReference type="ARBA" id="ARBA00023319"/>
    </source>
</evidence>
<dbReference type="PROSITE" id="PS50835">
    <property type="entry name" value="IG_LIKE"/>
    <property type="match status" value="2"/>
</dbReference>
<feature type="compositionally biased region" description="Basic and acidic residues" evidence="2">
    <location>
        <begin position="38"/>
        <end position="53"/>
    </location>
</feature>
<feature type="compositionally biased region" description="Basic and acidic residues" evidence="2">
    <location>
        <begin position="293"/>
        <end position="321"/>
    </location>
</feature>
<dbReference type="GO" id="GO:0050808">
    <property type="term" value="P:synapse organization"/>
    <property type="evidence" value="ECO:0007669"/>
    <property type="project" value="TreeGrafter"/>
</dbReference>